<dbReference type="InterPro" id="IPR012338">
    <property type="entry name" value="Beta-lactam/transpept-like"/>
</dbReference>
<proteinExistence type="inferred from homology"/>
<dbReference type="Gene3D" id="3.50.80.20">
    <property type="entry name" value="D-Ala-D-Ala carboxypeptidase C, peptidase S13"/>
    <property type="match status" value="1"/>
</dbReference>
<organism evidence="3">
    <name type="scientific">uncultured Prevotella sp</name>
    <dbReference type="NCBI Taxonomy" id="159272"/>
    <lineage>
        <taxon>Bacteria</taxon>
        <taxon>Pseudomonadati</taxon>
        <taxon>Bacteroidota</taxon>
        <taxon>Bacteroidia</taxon>
        <taxon>Bacteroidales</taxon>
        <taxon>Prevotellaceae</taxon>
        <taxon>Prevotella</taxon>
        <taxon>environmental samples</taxon>
    </lineage>
</organism>
<dbReference type="PRINTS" id="PR00922">
    <property type="entry name" value="DADACBPTASE3"/>
</dbReference>
<dbReference type="GO" id="GO:0000270">
    <property type="term" value="P:peptidoglycan metabolic process"/>
    <property type="evidence" value="ECO:0007669"/>
    <property type="project" value="TreeGrafter"/>
</dbReference>
<evidence type="ECO:0000256" key="2">
    <source>
        <dbReference type="ARBA" id="ARBA00022801"/>
    </source>
</evidence>
<dbReference type="AlphaFoldDB" id="A0A6G8F1A8"/>
<dbReference type="GO" id="GO:0004185">
    <property type="term" value="F:serine-type carboxypeptidase activity"/>
    <property type="evidence" value="ECO:0007669"/>
    <property type="project" value="InterPro"/>
</dbReference>
<dbReference type="InterPro" id="IPR000667">
    <property type="entry name" value="Peptidase_S13"/>
</dbReference>
<dbReference type="SUPFAM" id="SSF56601">
    <property type="entry name" value="beta-lactamase/transpeptidase-like"/>
    <property type="match status" value="1"/>
</dbReference>
<evidence type="ECO:0000313" key="3">
    <source>
        <dbReference type="EMBL" id="QIM10053.1"/>
    </source>
</evidence>
<dbReference type="PANTHER" id="PTHR30023">
    <property type="entry name" value="D-ALANYL-D-ALANINE CARBOXYPEPTIDASE"/>
    <property type="match status" value="1"/>
</dbReference>
<dbReference type="Pfam" id="PF02113">
    <property type="entry name" value="Peptidase_S13"/>
    <property type="match status" value="2"/>
</dbReference>
<keyword evidence="2" id="KW-0378">Hydrolase</keyword>
<comment type="similarity">
    <text evidence="1">Belongs to the peptidase S13 family.</text>
</comment>
<evidence type="ECO:0000256" key="1">
    <source>
        <dbReference type="ARBA" id="ARBA00006096"/>
    </source>
</evidence>
<reference evidence="3" key="1">
    <citation type="journal article" date="2020" name="J. ISSAAS">
        <title>Lactobacilli and other gastrointestinal microbiota of Peromyscus leucopus, reservoir host for agents of Lyme disease and other zoonoses in North America.</title>
        <authorList>
            <person name="Milovic A."/>
            <person name="Bassam K."/>
            <person name="Shao H."/>
            <person name="Chatzistamou I."/>
            <person name="Tufts D.M."/>
            <person name="Diuk-Wasser M."/>
            <person name="Barbour A.G."/>
        </authorList>
    </citation>
    <scope>NUCLEOTIDE SEQUENCE</scope>
    <source>
        <strain evidence="3">LL70</strain>
    </source>
</reference>
<dbReference type="GO" id="GO:0006508">
    <property type="term" value="P:proteolysis"/>
    <property type="evidence" value="ECO:0007669"/>
    <property type="project" value="InterPro"/>
</dbReference>
<dbReference type="Gene3D" id="3.40.710.10">
    <property type="entry name" value="DD-peptidase/beta-lactamase superfamily"/>
    <property type="match status" value="2"/>
</dbReference>
<evidence type="ECO:0008006" key="4">
    <source>
        <dbReference type="Google" id="ProtNLM"/>
    </source>
</evidence>
<dbReference type="EMBL" id="MN990733">
    <property type="protein sequence ID" value="QIM10053.1"/>
    <property type="molecule type" value="Genomic_DNA"/>
</dbReference>
<dbReference type="PANTHER" id="PTHR30023:SF0">
    <property type="entry name" value="PENICILLIN-SENSITIVE CARBOXYPEPTIDASE A"/>
    <property type="match status" value="1"/>
</dbReference>
<accession>A0A6G8F1A8</accession>
<name>A0A6G8F1A8_9BACT</name>
<gene>
    <name evidence="3" type="ORF">Prevot485_1520</name>
</gene>
<sequence>MKRVTPIIIIVTIFIVSALRTCRSGDDGVSKDTGKEVKQLPIDKALQSRTDSFITAQPSVGSVGLMVYDLTAQRCVYAHRADVPMRPASCMKLLSCIAAIRKTGANYKYRTRLYTTGRVEKDTLSGNIILKTQFDPSFNRDSLYNLLGSLKGKGIKAIKGNVILDMAFTEPMDHEQHWTPGDLKVSRMGLIYHGYKKMRVETLYALQSAAGITVNKDRIRFGRLVPEKATMIGEITTPLRTPIEKALRNSSNINAESLLYLLGYTVNTKGNFRSNGIVALRNFIKQELKMDPSKVCNIEDGCGLCPDTRLSPELLVALLTYAYKHPYIYREVLSGLPLSGTDGTLYDRLRKPNVAGKIKAKTGTLTREGGISSLSGYFTGSDGHRMAFSIINNECPVMDGRWWQDRFCERVLLPKAATTPSR</sequence>
<protein>
    <recommendedName>
        <fullName evidence="4">D-alanyl-D-alanine carboxypeptidase/D-alanyl-D-alanine-endopeptidase</fullName>
    </recommendedName>
</protein>